<accession>A0A4P9W874</accession>
<keyword evidence="2" id="KW-1185">Reference proteome</keyword>
<dbReference type="Proteomes" id="UP000269721">
    <property type="component" value="Unassembled WGS sequence"/>
</dbReference>
<sequence>MASSRSLVDARICQYCARHASRAQREAEAAHIHSYLGRPLLPDPHSTAHMPLRPQQAMLPSGHTTRHRGHALSGLPLVRSHQQPPQSAVRMSPFHHPCNRAPVASFTQMLSSPFSLKSPPSLMRKAGIEYPTNMILDWNPQAATLETAWSVWDKKNKDDNEDEVVNKYKHTGSTALGDLWGWLTCSLTPERMLRGVGVGVLGDRAMAGLWCGGDAGVDDSGMFVISPNVE</sequence>
<gene>
    <name evidence="1" type="ORF">BDK51DRAFT_28688</name>
</gene>
<dbReference type="EMBL" id="KZ996523">
    <property type="protein sequence ID" value="RKO88721.1"/>
    <property type="molecule type" value="Genomic_DNA"/>
</dbReference>
<organism evidence="1 2">
    <name type="scientific">Blyttiomyces helicus</name>
    <dbReference type="NCBI Taxonomy" id="388810"/>
    <lineage>
        <taxon>Eukaryota</taxon>
        <taxon>Fungi</taxon>
        <taxon>Fungi incertae sedis</taxon>
        <taxon>Chytridiomycota</taxon>
        <taxon>Chytridiomycota incertae sedis</taxon>
        <taxon>Chytridiomycetes</taxon>
        <taxon>Chytridiomycetes incertae sedis</taxon>
        <taxon>Blyttiomyces</taxon>
    </lineage>
</organism>
<name>A0A4P9W874_9FUNG</name>
<evidence type="ECO:0000313" key="2">
    <source>
        <dbReference type="Proteomes" id="UP000269721"/>
    </source>
</evidence>
<evidence type="ECO:0000313" key="1">
    <source>
        <dbReference type="EMBL" id="RKO88721.1"/>
    </source>
</evidence>
<dbReference type="AlphaFoldDB" id="A0A4P9W874"/>
<protein>
    <submittedName>
        <fullName evidence="1">Uncharacterized protein</fullName>
    </submittedName>
</protein>
<reference evidence="2" key="1">
    <citation type="journal article" date="2018" name="Nat. Microbiol.">
        <title>Leveraging single-cell genomics to expand the fungal tree of life.</title>
        <authorList>
            <person name="Ahrendt S.R."/>
            <person name="Quandt C.A."/>
            <person name="Ciobanu D."/>
            <person name="Clum A."/>
            <person name="Salamov A."/>
            <person name="Andreopoulos B."/>
            <person name="Cheng J.F."/>
            <person name="Woyke T."/>
            <person name="Pelin A."/>
            <person name="Henrissat B."/>
            <person name="Reynolds N.K."/>
            <person name="Benny G.L."/>
            <person name="Smith M.E."/>
            <person name="James T.Y."/>
            <person name="Grigoriev I.V."/>
        </authorList>
    </citation>
    <scope>NUCLEOTIDE SEQUENCE [LARGE SCALE GENOMIC DNA]</scope>
</reference>
<proteinExistence type="predicted"/>